<keyword evidence="4" id="KW-1185">Reference proteome</keyword>
<feature type="transmembrane region" description="Helical" evidence="2">
    <location>
        <begin position="38"/>
        <end position="57"/>
    </location>
</feature>
<sequence length="167" mass="19101">MGLALYTPAIFITDLEVKSIRYVGTATGCNKTAPSRKVVFLLFVLLLISETVMMKVWKIGRRSRLLVTMYRDGLIYYLYIFVISLTNMMVPLVASPDFWFVWITPQRVLHSLFGSRVLLHIWEEITPHEQVILTTNVDRNMSFAEVRSGETGTQSELQADIETNPPT</sequence>
<proteinExistence type="predicted"/>
<keyword evidence="2" id="KW-1133">Transmembrane helix</keyword>
<protein>
    <submittedName>
        <fullName evidence="3">Uncharacterized protein</fullName>
    </submittedName>
</protein>
<keyword evidence="2" id="KW-0472">Membrane</keyword>
<evidence type="ECO:0000313" key="4">
    <source>
        <dbReference type="Proteomes" id="UP000294933"/>
    </source>
</evidence>
<dbReference type="AlphaFoldDB" id="A0A4Y7Q3A3"/>
<dbReference type="STRING" id="50990.A0A4Y7Q3A3"/>
<evidence type="ECO:0000313" key="3">
    <source>
        <dbReference type="EMBL" id="TDL21756.1"/>
    </source>
</evidence>
<dbReference type="Proteomes" id="UP000294933">
    <property type="component" value="Unassembled WGS sequence"/>
</dbReference>
<dbReference type="OrthoDB" id="2645170at2759"/>
<dbReference type="VEuPathDB" id="FungiDB:BD410DRAFT_789528"/>
<accession>A0A4Y7Q3A3</accession>
<gene>
    <name evidence="3" type="ORF">BD410DRAFT_789528</name>
</gene>
<evidence type="ECO:0000256" key="2">
    <source>
        <dbReference type="SAM" id="Phobius"/>
    </source>
</evidence>
<name>A0A4Y7Q3A3_9AGAM</name>
<reference evidence="3 4" key="1">
    <citation type="submission" date="2018-06" db="EMBL/GenBank/DDBJ databases">
        <title>A transcriptomic atlas of mushroom development highlights an independent origin of complex multicellularity.</title>
        <authorList>
            <consortium name="DOE Joint Genome Institute"/>
            <person name="Krizsan K."/>
            <person name="Almasi E."/>
            <person name="Merenyi Z."/>
            <person name="Sahu N."/>
            <person name="Viragh M."/>
            <person name="Koszo T."/>
            <person name="Mondo S."/>
            <person name="Kiss B."/>
            <person name="Balint B."/>
            <person name="Kues U."/>
            <person name="Barry K."/>
            <person name="Hegedus J.C."/>
            <person name="Henrissat B."/>
            <person name="Johnson J."/>
            <person name="Lipzen A."/>
            <person name="Ohm R."/>
            <person name="Nagy I."/>
            <person name="Pangilinan J."/>
            <person name="Yan J."/>
            <person name="Xiong Y."/>
            <person name="Grigoriev I.V."/>
            <person name="Hibbett D.S."/>
            <person name="Nagy L.G."/>
        </authorList>
    </citation>
    <scope>NUCLEOTIDE SEQUENCE [LARGE SCALE GENOMIC DNA]</scope>
    <source>
        <strain evidence="3 4">SZMC22713</strain>
    </source>
</reference>
<feature type="region of interest" description="Disordered" evidence="1">
    <location>
        <begin position="148"/>
        <end position="167"/>
    </location>
</feature>
<keyword evidence="2" id="KW-0812">Transmembrane</keyword>
<organism evidence="3 4">
    <name type="scientific">Rickenella mellea</name>
    <dbReference type="NCBI Taxonomy" id="50990"/>
    <lineage>
        <taxon>Eukaryota</taxon>
        <taxon>Fungi</taxon>
        <taxon>Dikarya</taxon>
        <taxon>Basidiomycota</taxon>
        <taxon>Agaricomycotina</taxon>
        <taxon>Agaricomycetes</taxon>
        <taxon>Hymenochaetales</taxon>
        <taxon>Rickenellaceae</taxon>
        <taxon>Rickenella</taxon>
    </lineage>
</organism>
<dbReference type="EMBL" id="ML170179">
    <property type="protein sequence ID" value="TDL21756.1"/>
    <property type="molecule type" value="Genomic_DNA"/>
</dbReference>
<feature type="transmembrane region" description="Helical" evidence="2">
    <location>
        <begin position="77"/>
        <end position="102"/>
    </location>
</feature>
<evidence type="ECO:0000256" key="1">
    <source>
        <dbReference type="SAM" id="MobiDB-lite"/>
    </source>
</evidence>